<gene>
    <name evidence="2" type="ORF">PAUS00366_LOCUS15493</name>
</gene>
<organism evidence="2">
    <name type="scientific">Pseudo-nitzschia australis</name>
    <dbReference type="NCBI Taxonomy" id="44445"/>
    <lineage>
        <taxon>Eukaryota</taxon>
        <taxon>Sar</taxon>
        <taxon>Stramenopiles</taxon>
        <taxon>Ochrophyta</taxon>
        <taxon>Bacillariophyta</taxon>
        <taxon>Bacillariophyceae</taxon>
        <taxon>Bacillariophycidae</taxon>
        <taxon>Bacillariales</taxon>
        <taxon>Bacillariaceae</taxon>
        <taxon>Pseudo-nitzschia</taxon>
    </lineage>
</organism>
<feature type="chain" id="PRO_5031309773" evidence="1">
    <location>
        <begin position="28"/>
        <end position="371"/>
    </location>
</feature>
<keyword evidence="1" id="KW-0732">Signal</keyword>
<sequence length="371" mass="40753">MTTRATPLRATMTLLLYLLLFARAASATTGSATARPFVPTETTNKECSDDPKFRLRNKNRKKNGVVVRRTCAWLKKVGAKKRDRICKANKMGKKGKRVIEGCPVTCGSCQDEILDDDDKTDDDGCPLDAPGHGSACSVKQKGITCNYNFIYEGCVPEDLVCAPIKFCTCETESQTWSVLLEDAPLCKEPPTELAGHHCDPQDFCPPTPPESGSGCASSTDANLNFIRERGCHYNYVFWGCSFDSGVMCTAIDHSHCTEEGEWQTSSVVPLPCPDANPPDRGVPMGEACAPCPSVEPAAPFCPPKEPQDGDDCSLYSIDEVCNYDFTYQGCSRDELKCSPETFYTCVEDEDRKMWKHASIDRVFCPPRAVLG</sequence>
<protein>
    <submittedName>
        <fullName evidence="2">Uncharacterized protein</fullName>
    </submittedName>
</protein>
<proteinExistence type="predicted"/>
<feature type="signal peptide" evidence="1">
    <location>
        <begin position="1"/>
        <end position="27"/>
    </location>
</feature>
<dbReference type="EMBL" id="HBIX01022128">
    <property type="protein sequence ID" value="CAE0722737.1"/>
    <property type="molecule type" value="Transcribed_RNA"/>
</dbReference>
<evidence type="ECO:0000313" key="2">
    <source>
        <dbReference type="EMBL" id="CAE0722737.1"/>
    </source>
</evidence>
<name>A0A7S4EM90_9STRA</name>
<accession>A0A7S4EM90</accession>
<evidence type="ECO:0000256" key="1">
    <source>
        <dbReference type="SAM" id="SignalP"/>
    </source>
</evidence>
<reference evidence="2" key="1">
    <citation type="submission" date="2021-01" db="EMBL/GenBank/DDBJ databases">
        <authorList>
            <person name="Corre E."/>
            <person name="Pelletier E."/>
            <person name="Niang G."/>
            <person name="Scheremetjew M."/>
            <person name="Finn R."/>
            <person name="Kale V."/>
            <person name="Holt S."/>
            <person name="Cochrane G."/>
            <person name="Meng A."/>
            <person name="Brown T."/>
            <person name="Cohen L."/>
        </authorList>
    </citation>
    <scope>NUCLEOTIDE SEQUENCE</scope>
    <source>
        <strain evidence="2">10249 10 AB</strain>
    </source>
</reference>
<dbReference type="AlphaFoldDB" id="A0A7S4EM90"/>